<reference evidence="2 3" key="1">
    <citation type="submission" date="2019-06" db="EMBL/GenBank/DDBJ databases">
        <title>Draft genome sequence of the filamentous fungus Phialemoniopsis curvata isolated from diesel fuel.</title>
        <authorList>
            <person name="Varaljay V.A."/>
            <person name="Lyon W.J."/>
            <person name="Crouch A.L."/>
            <person name="Drake C.E."/>
            <person name="Hollomon J.M."/>
            <person name="Nadeau L.J."/>
            <person name="Nunn H.S."/>
            <person name="Stevenson B.S."/>
            <person name="Bojanowski C.L."/>
            <person name="Crookes-Goodson W.J."/>
        </authorList>
    </citation>
    <scope>NUCLEOTIDE SEQUENCE [LARGE SCALE GENOMIC DNA]</scope>
    <source>
        <strain evidence="2 3">D216</strain>
    </source>
</reference>
<organism evidence="2 3">
    <name type="scientific">Thyridium curvatum</name>
    <dbReference type="NCBI Taxonomy" id="1093900"/>
    <lineage>
        <taxon>Eukaryota</taxon>
        <taxon>Fungi</taxon>
        <taxon>Dikarya</taxon>
        <taxon>Ascomycota</taxon>
        <taxon>Pezizomycotina</taxon>
        <taxon>Sordariomycetes</taxon>
        <taxon>Sordariomycetidae</taxon>
        <taxon>Thyridiales</taxon>
        <taxon>Thyridiaceae</taxon>
        <taxon>Thyridium</taxon>
    </lineage>
</organism>
<keyword evidence="3" id="KW-1185">Reference proteome</keyword>
<dbReference type="EMBL" id="SKBQ01000027">
    <property type="protein sequence ID" value="TPX14550.1"/>
    <property type="molecule type" value="Genomic_DNA"/>
</dbReference>
<feature type="chain" id="PRO_5021337551" description="AA1-like domain-containing protein" evidence="1">
    <location>
        <begin position="19"/>
        <end position="154"/>
    </location>
</feature>
<evidence type="ECO:0000256" key="1">
    <source>
        <dbReference type="SAM" id="SignalP"/>
    </source>
</evidence>
<evidence type="ECO:0000313" key="3">
    <source>
        <dbReference type="Proteomes" id="UP000319257"/>
    </source>
</evidence>
<name>A0A507BD97_9PEZI</name>
<dbReference type="RefSeq" id="XP_030996261.1">
    <property type="nucleotide sequence ID" value="XM_031139742.1"/>
</dbReference>
<keyword evidence="1" id="KW-0732">Signal</keyword>
<evidence type="ECO:0000313" key="2">
    <source>
        <dbReference type="EMBL" id="TPX14550.1"/>
    </source>
</evidence>
<accession>A0A507BD97</accession>
<dbReference type="OrthoDB" id="4762718at2759"/>
<protein>
    <recommendedName>
        <fullName evidence="4">AA1-like domain-containing protein</fullName>
    </recommendedName>
</protein>
<dbReference type="GeneID" id="41972689"/>
<dbReference type="AlphaFoldDB" id="A0A507BD97"/>
<proteinExistence type="predicted"/>
<evidence type="ECO:0008006" key="4">
    <source>
        <dbReference type="Google" id="ProtNLM"/>
    </source>
</evidence>
<gene>
    <name evidence="2" type="ORF">E0L32_005242</name>
</gene>
<sequence length="154" mass="16475">MKSFTALTTAILAGLVSAKPLHTRATTEFDVTSFSANTLPHGTAASIGFKIAAAPGGASTECKYSDNTSVGHLPDVPFRPCDDAAFQWQFRQEPSQPGTEGQYLIVVKYDDPTLGHPVAGAHEWPASDFPFENQGSTVSQAYRGEPDFVIQADQ</sequence>
<dbReference type="Proteomes" id="UP000319257">
    <property type="component" value="Unassembled WGS sequence"/>
</dbReference>
<comment type="caution">
    <text evidence="2">The sequence shown here is derived from an EMBL/GenBank/DDBJ whole genome shotgun (WGS) entry which is preliminary data.</text>
</comment>
<feature type="signal peptide" evidence="1">
    <location>
        <begin position="1"/>
        <end position="18"/>
    </location>
</feature>
<dbReference type="InParanoid" id="A0A507BD97"/>